<dbReference type="InterPro" id="IPR001296">
    <property type="entry name" value="Glyco_trans_1"/>
</dbReference>
<dbReference type="OrthoDB" id="9806653at2"/>
<dbReference type="SUPFAM" id="SSF53756">
    <property type="entry name" value="UDP-Glycosyltransferase/glycogen phosphorylase"/>
    <property type="match status" value="1"/>
</dbReference>
<dbReference type="Gene3D" id="3.40.50.2000">
    <property type="entry name" value="Glycogen Phosphorylase B"/>
    <property type="match status" value="2"/>
</dbReference>
<dbReference type="GO" id="GO:0016757">
    <property type="term" value="F:glycosyltransferase activity"/>
    <property type="evidence" value="ECO:0007669"/>
    <property type="project" value="InterPro"/>
</dbReference>
<dbReference type="STRING" id="331648.BST97_11210"/>
<proteinExistence type="predicted"/>
<keyword evidence="4" id="KW-1185">Reference proteome</keyword>
<feature type="domain" description="Glycosyltransferase subfamily 4-like N-terminal" evidence="2">
    <location>
        <begin position="15"/>
        <end position="183"/>
    </location>
</feature>
<evidence type="ECO:0008006" key="5">
    <source>
        <dbReference type="Google" id="ProtNLM"/>
    </source>
</evidence>
<reference evidence="3 4" key="1">
    <citation type="submission" date="2016-11" db="EMBL/GenBank/DDBJ databases">
        <title>Trade-off between light-utilization and light-protection in marine flavobacteria.</title>
        <authorList>
            <person name="Kumagai Y."/>
        </authorList>
    </citation>
    <scope>NUCLEOTIDE SEQUENCE [LARGE SCALE GENOMIC DNA]</scope>
    <source>
        <strain evidence="3 4">JCM 13191</strain>
    </source>
</reference>
<name>A0A1W6MM03_9FLAO</name>
<dbReference type="RefSeq" id="WP_085767314.1">
    <property type="nucleotide sequence ID" value="NZ_CP019344.1"/>
</dbReference>
<organism evidence="3 4">
    <name type="scientific">Nonlabens spongiae</name>
    <dbReference type="NCBI Taxonomy" id="331648"/>
    <lineage>
        <taxon>Bacteria</taxon>
        <taxon>Pseudomonadati</taxon>
        <taxon>Bacteroidota</taxon>
        <taxon>Flavobacteriia</taxon>
        <taxon>Flavobacteriales</taxon>
        <taxon>Flavobacteriaceae</taxon>
        <taxon>Nonlabens</taxon>
    </lineage>
</organism>
<accession>A0A1W6MM03</accession>
<protein>
    <recommendedName>
        <fullName evidence="5">Glycosyl transferase family 1</fullName>
    </recommendedName>
</protein>
<evidence type="ECO:0000313" key="3">
    <source>
        <dbReference type="EMBL" id="ARN78509.1"/>
    </source>
</evidence>
<dbReference type="InterPro" id="IPR028098">
    <property type="entry name" value="Glyco_trans_4-like_N"/>
</dbReference>
<evidence type="ECO:0000313" key="4">
    <source>
        <dbReference type="Proteomes" id="UP000193431"/>
    </source>
</evidence>
<feature type="domain" description="Glycosyl transferase family 1" evidence="1">
    <location>
        <begin position="189"/>
        <end position="337"/>
    </location>
</feature>
<dbReference type="EMBL" id="CP019344">
    <property type="protein sequence ID" value="ARN78509.1"/>
    <property type="molecule type" value="Genomic_DNA"/>
</dbReference>
<evidence type="ECO:0000259" key="2">
    <source>
        <dbReference type="Pfam" id="PF13439"/>
    </source>
</evidence>
<dbReference type="Pfam" id="PF00534">
    <property type="entry name" value="Glycos_transf_1"/>
    <property type="match status" value="1"/>
</dbReference>
<dbReference type="InterPro" id="IPR050194">
    <property type="entry name" value="Glycosyltransferase_grp1"/>
</dbReference>
<dbReference type="Proteomes" id="UP000193431">
    <property type="component" value="Chromosome"/>
</dbReference>
<evidence type="ECO:0000259" key="1">
    <source>
        <dbReference type="Pfam" id="PF00534"/>
    </source>
</evidence>
<dbReference type="Pfam" id="PF13439">
    <property type="entry name" value="Glyco_transf_4"/>
    <property type="match status" value="1"/>
</dbReference>
<dbReference type="PANTHER" id="PTHR45947">
    <property type="entry name" value="SULFOQUINOVOSYL TRANSFERASE SQD2"/>
    <property type="match status" value="1"/>
</dbReference>
<gene>
    <name evidence="3" type="ORF">BST97_11210</name>
</gene>
<dbReference type="AlphaFoldDB" id="A0A1W6MM03"/>
<dbReference type="PANTHER" id="PTHR45947:SF3">
    <property type="entry name" value="SULFOQUINOVOSYL TRANSFERASE SQD2"/>
    <property type="match status" value="1"/>
</dbReference>
<sequence length="363" mass="41270">MEKLKVLHVIEALGGGVYSYFTDLSHVMGADNRLEVFIAYSNKRKEINPDDVSKDFQPNCKLILLDLVKEINPLKDLQGYLEIKKCIKRVRPHVVHFHSSKAGILGRLAIRSFKSTPSFYTPHGYAFLRKDVSDKKSKFFRALEKNFAKFSKTKTIACGDTEFEIAKKFEESPYLIRNGIRLELMPEKIERTNSKRLIVGTLGRISPQKNPKLINQYISLSPEIDFLWIGDGELSGLLTSPNIKKTGWFTDRTKALPHMLKLDIFIQVSLWEGLPIAMIEAMAMGLPVIASNVIGNKDLVDHGKTGFLVDNDNDYLIALNTLKDQKIRFEMGKAAKKKVRELYNCNKNFKQLADLYIDAVSNI</sequence>